<sequence length="506" mass="58469">MIFFLLSLLFREDFDDSFIRKVNDNDFRSVIRRDKSGFLFFHHVGMLVSDTAYLRYVDIAKKYKNSSHFYACIPFNSPHLCHDMKVTGFPTLYYIRNSTSHDELYGAFTFHNIDVFISEHTNNSIPELKLEEETKNLITKAKTVTEAATHLLSYARTDDFDTSEYLFVFAKDTSKFGRAATTLSQKVKNSQLKFVRVSEELSLSQLSIPIPSLLFIRKGDNQPFIYKKEPLIEPMLKWFNSIPKSRVLSFVPSLLFSEDTSSTKTILHFQKREKVISEIDFLVNLSHSFPTMQISYADPDEYKKFSNLFDANIDDNICVESNYTTFIYAKCSNVDDIQKFNKKQLDPSKVKTIEVPPEAYNYIAQTYELGFRALLKRGPTFVAFTAPKEICPECPDFESNVQIASRKIAAILQMNSTHDEKSSVSWVQWNIPTPAELPTFKDLIGSKIPSLYYFPSSQNISAAVPYNGRIDYIAIVEWVNEQKNYFNIIDFLERESKEFNDPYDAL</sequence>
<dbReference type="Proteomes" id="UP001470230">
    <property type="component" value="Unassembled WGS sequence"/>
</dbReference>
<dbReference type="InterPro" id="IPR040090">
    <property type="entry name" value="TXNDC16"/>
</dbReference>
<dbReference type="EMBL" id="JAPFFF010000002">
    <property type="protein sequence ID" value="KAK8897206.1"/>
    <property type="molecule type" value="Genomic_DNA"/>
</dbReference>
<dbReference type="Gene3D" id="3.40.30.10">
    <property type="entry name" value="Glutaredoxin"/>
    <property type="match status" value="1"/>
</dbReference>
<dbReference type="PANTHER" id="PTHR22699">
    <property type="entry name" value="THIOREDOXIN DOMAIN-CONTAINING PROTEIN 16"/>
    <property type="match status" value="1"/>
</dbReference>
<name>A0ABR2L1H5_9EUKA</name>
<dbReference type="PANTHER" id="PTHR22699:SF1">
    <property type="entry name" value="THIOREDOXIN DOMAIN-CONTAINING PROTEIN 16"/>
    <property type="match status" value="1"/>
</dbReference>
<organism evidence="1 2">
    <name type="scientific">Tritrichomonas musculus</name>
    <dbReference type="NCBI Taxonomy" id="1915356"/>
    <lineage>
        <taxon>Eukaryota</taxon>
        <taxon>Metamonada</taxon>
        <taxon>Parabasalia</taxon>
        <taxon>Tritrichomonadida</taxon>
        <taxon>Tritrichomonadidae</taxon>
        <taxon>Tritrichomonas</taxon>
    </lineage>
</organism>
<comment type="caution">
    <text evidence="1">The sequence shown here is derived from an EMBL/GenBank/DDBJ whole genome shotgun (WGS) entry which is preliminary data.</text>
</comment>
<dbReference type="SUPFAM" id="SSF52833">
    <property type="entry name" value="Thioredoxin-like"/>
    <property type="match status" value="2"/>
</dbReference>
<accession>A0ABR2L1H5</accession>
<proteinExistence type="predicted"/>
<dbReference type="InterPro" id="IPR036249">
    <property type="entry name" value="Thioredoxin-like_sf"/>
</dbReference>
<protein>
    <recommendedName>
        <fullName evidence="3">Thioredoxin domain-containing protein</fullName>
    </recommendedName>
</protein>
<evidence type="ECO:0008006" key="3">
    <source>
        <dbReference type="Google" id="ProtNLM"/>
    </source>
</evidence>
<keyword evidence="2" id="KW-1185">Reference proteome</keyword>
<evidence type="ECO:0000313" key="1">
    <source>
        <dbReference type="EMBL" id="KAK8897206.1"/>
    </source>
</evidence>
<gene>
    <name evidence="1" type="ORF">M9Y10_015141</name>
</gene>
<reference evidence="1 2" key="1">
    <citation type="submission" date="2024-04" db="EMBL/GenBank/DDBJ databases">
        <title>Tritrichomonas musculus Genome.</title>
        <authorList>
            <person name="Alves-Ferreira E."/>
            <person name="Grigg M."/>
            <person name="Lorenzi H."/>
            <person name="Galac M."/>
        </authorList>
    </citation>
    <scope>NUCLEOTIDE SEQUENCE [LARGE SCALE GENOMIC DNA]</scope>
    <source>
        <strain evidence="1 2">EAF2021</strain>
    </source>
</reference>
<evidence type="ECO:0000313" key="2">
    <source>
        <dbReference type="Proteomes" id="UP001470230"/>
    </source>
</evidence>